<dbReference type="CDD" id="cd07377">
    <property type="entry name" value="WHTH_GntR"/>
    <property type="match status" value="1"/>
</dbReference>
<evidence type="ECO:0000256" key="4">
    <source>
        <dbReference type="ARBA" id="ARBA00023125"/>
    </source>
</evidence>
<protein>
    <submittedName>
        <fullName evidence="8">PLP-dependent aminotransferase family protein</fullName>
    </submittedName>
</protein>
<gene>
    <name evidence="8" type="ORF">JY651_34880</name>
</gene>
<dbReference type="InterPro" id="IPR051446">
    <property type="entry name" value="HTH_trans_reg/aminotransferase"/>
</dbReference>
<dbReference type="EMBL" id="CP071090">
    <property type="protein sequence ID" value="QSQ20407.1"/>
    <property type="molecule type" value="Genomic_DNA"/>
</dbReference>
<feature type="region of interest" description="Disordered" evidence="6">
    <location>
        <begin position="100"/>
        <end position="133"/>
    </location>
</feature>
<dbReference type="Gene3D" id="1.10.10.10">
    <property type="entry name" value="Winged helix-like DNA-binding domain superfamily/Winged helix DNA-binding domain"/>
    <property type="match status" value="1"/>
</dbReference>
<dbReference type="InterPro" id="IPR036390">
    <property type="entry name" value="WH_DNA-bd_sf"/>
</dbReference>
<dbReference type="PRINTS" id="PR00035">
    <property type="entry name" value="HTHGNTR"/>
</dbReference>
<dbReference type="GO" id="GO:0008483">
    <property type="term" value="F:transaminase activity"/>
    <property type="evidence" value="ECO:0007669"/>
    <property type="project" value="UniProtKB-KW"/>
</dbReference>
<keyword evidence="9" id="KW-1185">Reference proteome</keyword>
<dbReference type="Pfam" id="PF00392">
    <property type="entry name" value="GntR"/>
    <property type="match status" value="1"/>
</dbReference>
<evidence type="ECO:0000313" key="9">
    <source>
        <dbReference type="Proteomes" id="UP000662747"/>
    </source>
</evidence>
<dbReference type="InterPro" id="IPR036388">
    <property type="entry name" value="WH-like_DNA-bd_sf"/>
</dbReference>
<keyword evidence="8" id="KW-0032">Aminotransferase</keyword>
<keyword evidence="5" id="KW-0804">Transcription</keyword>
<keyword evidence="4" id="KW-0238">DNA-binding</keyword>
<evidence type="ECO:0000259" key="7">
    <source>
        <dbReference type="PROSITE" id="PS50949"/>
    </source>
</evidence>
<accession>A0ABX7NSD8</accession>
<dbReference type="PROSITE" id="PS50949">
    <property type="entry name" value="HTH_GNTR"/>
    <property type="match status" value="1"/>
</dbReference>
<dbReference type="InterPro" id="IPR000524">
    <property type="entry name" value="Tscrpt_reg_HTH_GntR"/>
</dbReference>
<dbReference type="Gene3D" id="3.40.640.10">
    <property type="entry name" value="Type I PLP-dependent aspartate aminotransferase-like (Major domain)"/>
    <property type="match status" value="1"/>
</dbReference>
<dbReference type="SUPFAM" id="SSF53383">
    <property type="entry name" value="PLP-dependent transferases"/>
    <property type="match status" value="1"/>
</dbReference>
<name>A0ABX7NSD8_9BACT</name>
<dbReference type="PANTHER" id="PTHR46577">
    <property type="entry name" value="HTH-TYPE TRANSCRIPTIONAL REGULATORY PROTEIN GABR"/>
    <property type="match status" value="1"/>
</dbReference>
<feature type="domain" description="HTH gntR-type" evidence="7">
    <location>
        <begin position="21"/>
        <end position="89"/>
    </location>
</feature>
<proteinExistence type="inferred from homology"/>
<dbReference type="InterPro" id="IPR015424">
    <property type="entry name" value="PyrdxlP-dep_Trfase"/>
</dbReference>
<keyword evidence="3" id="KW-0805">Transcription regulation</keyword>
<dbReference type="SMART" id="SM00345">
    <property type="entry name" value="HTH_GNTR"/>
    <property type="match status" value="1"/>
</dbReference>
<comment type="similarity">
    <text evidence="1">In the C-terminal section; belongs to the class-I pyridoxal-phosphate-dependent aminotransferase family.</text>
</comment>
<reference evidence="8 9" key="1">
    <citation type="submission" date="2021-02" db="EMBL/GenBank/DDBJ databases">
        <title>De Novo genome assembly of isolated myxobacteria.</title>
        <authorList>
            <person name="Stevens D.C."/>
        </authorList>
    </citation>
    <scope>NUCLEOTIDE SEQUENCE [LARGE SCALE GENOMIC DNA]</scope>
    <source>
        <strain evidence="9">SCPEA02</strain>
    </source>
</reference>
<sequence>MPKRAAGVSLPFLQPDTGGDAPLHRQLYERLREAILSGALAPRSRLPSTRTLSRELGVSRGTVEGAFAQLDAEGFLERRVGSGSVVALPEHARLPRSVAATPGRRNGASIRPGLSRRGQRLSRDVLPPEPRDVQPFTPCLPALDLFPMRLWGRTVAKQARHSGPALMTAGEPAGFRPLREAIAAHLATARGVRCGWRQVLVLSSTQQALDLSARLLLDEGDAVWLEEPGYLGARAAFESAGARVQPVPVDTEGLRVEVGTRRAPGARLAYVTPSHQYPLGVTLSLPRRLALLEWARASSAWVLEDDYDSEFRYATRPLAAIQGLDVAGRVLYAGTFNKVMFPSLRLAFLVVPEVLVDAFTAARAATDGHAPLLSQAAMAHFMEAGHYAAHLRQMRLAYAERRDALLDALRREADGWLRPGAAEAGMHVTAFLTDGKRDEDVVRRADTRRLGARRLSPLYLGRDVAQGLVLGFSGASPAGLRSAVRTLTRLRDD</sequence>
<evidence type="ECO:0000256" key="6">
    <source>
        <dbReference type="SAM" id="MobiDB-lite"/>
    </source>
</evidence>
<dbReference type="CDD" id="cd00609">
    <property type="entry name" value="AAT_like"/>
    <property type="match status" value="1"/>
</dbReference>
<dbReference type="InterPro" id="IPR015421">
    <property type="entry name" value="PyrdxlP-dep_Trfase_major"/>
</dbReference>
<keyword evidence="8" id="KW-0808">Transferase</keyword>
<dbReference type="Pfam" id="PF00155">
    <property type="entry name" value="Aminotran_1_2"/>
    <property type="match status" value="1"/>
</dbReference>
<evidence type="ECO:0000256" key="3">
    <source>
        <dbReference type="ARBA" id="ARBA00023015"/>
    </source>
</evidence>
<evidence type="ECO:0000313" key="8">
    <source>
        <dbReference type="EMBL" id="QSQ20407.1"/>
    </source>
</evidence>
<keyword evidence="2" id="KW-0663">Pyridoxal phosphate</keyword>
<dbReference type="PANTHER" id="PTHR46577:SF1">
    <property type="entry name" value="HTH-TYPE TRANSCRIPTIONAL REGULATORY PROTEIN GABR"/>
    <property type="match status" value="1"/>
</dbReference>
<evidence type="ECO:0000256" key="2">
    <source>
        <dbReference type="ARBA" id="ARBA00022898"/>
    </source>
</evidence>
<dbReference type="RefSeq" id="WP_206721987.1">
    <property type="nucleotide sequence ID" value="NZ_CP071090.1"/>
</dbReference>
<dbReference type="SUPFAM" id="SSF46785">
    <property type="entry name" value="Winged helix' DNA-binding domain"/>
    <property type="match status" value="1"/>
</dbReference>
<dbReference type="Proteomes" id="UP000662747">
    <property type="component" value="Chromosome"/>
</dbReference>
<evidence type="ECO:0000256" key="1">
    <source>
        <dbReference type="ARBA" id="ARBA00005384"/>
    </source>
</evidence>
<evidence type="ECO:0000256" key="5">
    <source>
        <dbReference type="ARBA" id="ARBA00023163"/>
    </source>
</evidence>
<organism evidence="8 9">
    <name type="scientific">Pyxidicoccus parkwayensis</name>
    <dbReference type="NCBI Taxonomy" id="2813578"/>
    <lineage>
        <taxon>Bacteria</taxon>
        <taxon>Pseudomonadati</taxon>
        <taxon>Myxococcota</taxon>
        <taxon>Myxococcia</taxon>
        <taxon>Myxococcales</taxon>
        <taxon>Cystobacterineae</taxon>
        <taxon>Myxococcaceae</taxon>
        <taxon>Pyxidicoccus</taxon>
    </lineage>
</organism>
<dbReference type="InterPro" id="IPR004839">
    <property type="entry name" value="Aminotransferase_I/II_large"/>
</dbReference>